<feature type="transmembrane region" description="Helical" evidence="7">
    <location>
        <begin position="123"/>
        <end position="144"/>
    </location>
</feature>
<dbReference type="InterPro" id="IPR020846">
    <property type="entry name" value="MFS_dom"/>
</dbReference>
<dbReference type="PANTHER" id="PTHR23500:SF424">
    <property type="entry name" value="POLYOL TRANSPORTER 5"/>
    <property type="match status" value="1"/>
</dbReference>
<dbReference type="KEGG" id="zju:107431329"/>
<sequence length="223" mass="24707">MATEERCRRSSPTMSFLIDQKPQLTKYTFTCAILSSMPSILVGLYSGNSISKAWSVLMEDLKLGTGKLLFFFLIFAILCPMASLAAGTTSDWIGRRYTLLFSLVAFFFGSLFTNLAPNAAVFFSSWVLVTIAVGCARTVIPVYITELSPESTQGFLTCFVNVFENTGSFTRESFGLRLVTTHCSATELETRFNRNDPFVSFGSGCSFLLARVTELARVSWKTQ</sequence>
<dbReference type="AlphaFoldDB" id="A0A6P4B6H3"/>
<dbReference type="InterPro" id="IPR005828">
    <property type="entry name" value="MFS_sugar_transport-like"/>
</dbReference>
<keyword evidence="4 7" id="KW-0812">Transmembrane</keyword>
<dbReference type="RefSeq" id="XP_024934898.1">
    <property type="nucleotide sequence ID" value="XM_025079130.3"/>
</dbReference>
<dbReference type="Pfam" id="PF00083">
    <property type="entry name" value="Sugar_tr"/>
    <property type="match status" value="1"/>
</dbReference>
<dbReference type="PROSITE" id="PS00216">
    <property type="entry name" value="SUGAR_TRANSPORT_1"/>
    <property type="match status" value="1"/>
</dbReference>
<evidence type="ECO:0000256" key="6">
    <source>
        <dbReference type="ARBA" id="ARBA00023136"/>
    </source>
</evidence>
<dbReference type="SUPFAM" id="SSF103473">
    <property type="entry name" value="MFS general substrate transporter"/>
    <property type="match status" value="1"/>
</dbReference>
<evidence type="ECO:0000313" key="9">
    <source>
        <dbReference type="Proteomes" id="UP001652623"/>
    </source>
</evidence>
<proteinExistence type="inferred from homology"/>
<feature type="transmembrane region" description="Helical" evidence="7">
    <location>
        <begin position="68"/>
        <end position="87"/>
    </location>
</feature>
<keyword evidence="3" id="KW-0813">Transport</keyword>
<dbReference type="PANTHER" id="PTHR23500">
    <property type="entry name" value="SOLUTE CARRIER FAMILY 2, FACILITATED GLUCOSE TRANSPORTER"/>
    <property type="match status" value="1"/>
</dbReference>
<evidence type="ECO:0000256" key="4">
    <source>
        <dbReference type="ARBA" id="ARBA00022692"/>
    </source>
</evidence>
<reference evidence="10" key="1">
    <citation type="submission" date="2025-08" db="UniProtKB">
        <authorList>
            <consortium name="RefSeq"/>
        </authorList>
    </citation>
    <scope>IDENTIFICATION</scope>
    <source>
        <tissue evidence="10">Seedling</tissue>
    </source>
</reference>
<dbReference type="InterPro" id="IPR005829">
    <property type="entry name" value="Sugar_transporter_CS"/>
</dbReference>
<keyword evidence="6 7" id="KW-0472">Membrane</keyword>
<keyword evidence="5 7" id="KW-1133">Transmembrane helix</keyword>
<evidence type="ECO:0000256" key="7">
    <source>
        <dbReference type="SAM" id="Phobius"/>
    </source>
</evidence>
<dbReference type="PROSITE" id="PS50850">
    <property type="entry name" value="MFS"/>
    <property type="match status" value="1"/>
</dbReference>
<evidence type="ECO:0000256" key="5">
    <source>
        <dbReference type="ARBA" id="ARBA00022989"/>
    </source>
</evidence>
<feature type="transmembrane region" description="Helical" evidence="7">
    <location>
        <begin position="99"/>
        <end position="117"/>
    </location>
</feature>
<evidence type="ECO:0000256" key="3">
    <source>
        <dbReference type="ARBA" id="ARBA00022448"/>
    </source>
</evidence>
<gene>
    <name evidence="10" type="primary">LOC107431329</name>
</gene>
<dbReference type="Proteomes" id="UP001652623">
    <property type="component" value="Chromosome 6"/>
</dbReference>
<dbReference type="GO" id="GO:0015144">
    <property type="term" value="F:carbohydrate transmembrane transporter activity"/>
    <property type="evidence" value="ECO:0007669"/>
    <property type="project" value="InterPro"/>
</dbReference>
<dbReference type="InterPro" id="IPR036259">
    <property type="entry name" value="MFS_trans_sf"/>
</dbReference>
<dbReference type="GO" id="GO:0016020">
    <property type="term" value="C:membrane"/>
    <property type="evidence" value="ECO:0007669"/>
    <property type="project" value="UniProtKB-SubCell"/>
</dbReference>
<dbReference type="Gene3D" id="1.20.1250.20">
    <property type="entry name" value="MFS general substrate transporter like domains"/>
    <property type="match status" value="1"/>
</dbReference>
<evidence type="ECO:0000256" key="1">
    <source>
        <dbReference type="ARBA" id="ARBA00004141"/>
    </source>
</evidence>
<evidence type="ECO:0000256" key="2">
    <source>
        <dbReference type="ARBA" id="ARBA00010992"/>
    </source>
</evidence>
<comment type="similarity">
    <text evidence="2">Belongs to the major facilitator superfamily. Sugar transporter (TC 2.A.1.1) family.</text>
</comment>
<name>A0A6P4B6H3_ZIZJJ</name>
<evidence type="ECO:0000259" key="8">
    <source>
        <dbReference type="PROSITE" id="PS50850"/>
    </source>
</evidence>
<dbReference type="InterPro" id="IPR045262">
    <property type="entry name" value="STP/PLT_plant"/>
</dbReference>
<accession>A0A6P4B6H3</accession>
<comment type="subcellular location">
    <subcellularLocation>
        <location evidence="1">Membrane</location>
        <topology evidence="1">Multi-pass membrane protein</topology>
    </subcellularLocation>
</comment>
<protein>
    <submittedName>
        <fullName evidence="10">Polyol transporter 5</fullName>
    </submittedName>
</protein>
<dbReference type="GeneID" id="107431329"/>
<keyword evidence="9" id="KW-1185">Reference proteome</keyword>
<feature type="domain" description="Major facilitator superfamily (MFS) profile" evidence="8">
    <location>
        <begin position="32"/>
        <end position="223"/>
    </location>
</feature>
<organism evidence="9 10">
    <name type="scientific">Ziziphus jujuba</name>
    <name type="common">Chinese jujube</name>
    <name type="synonym">Ziziphus sativa</name>
    <dbReference type="NCBI Taxonomy" id="326968"/>
    <lineage>
        <taxon>Eukaryota</taxon>
        <taxon>Viridiplantae</taxon>
        <taxon>Streptophyta</taxon>
        <taxon>Embryophyta</taxon>
        <taxon>Tracheophyta</taxon>
        <taxon>Spermatophyta</taxon>
        <taxon>Magnoliopsida</taxon>
        <taxon>eudicotyledons</taxon>
        <taxon>Gunneridae</taxon>
        <taxon>Pentapetalae</taxon>
        <taxon>rosids</taxon>
        <taxon>fabids</taxon>
        <taxon>Rosales</taxon>
        <taxon>Rhamnaceae</taxon>
        <taxon>Paliureae</taxon>
        <taxon>Ziziphus</taxon>
    </lineage>
</organism>
<evidence type="ECO:0000313" key="10">
    <source>
        <dbReference type="RefSeq" id="XP_024934898.1"/>
    </source>
</evidence>